<dbReference type="KEGG" id="csl:COCSUDRAFT_53093"/>
<dbReference type="GeneID" id="17042842"/>
<accession>I0Z2H2</accession>
<dbReference type="AlphaFoldDB" id="I0Z2H2"/>
<keyword evidence="2" id="KW-1185">Reference proteome</keyword>
<dbReference type="EMBL" id="AGSI01000005">
    <property type="protein sequence ID" value="EIE24841.1"/>
    <property type="molecule type" value="Genomic_DNA"/>
</dbReference>
<name>I0Z2H2_COCSC</name>
<dbReference type="RefSeq" id="XP_005649385.1">
    <property type="nucleotide sequence ID" value="XM_005649328.1"/>
</dbReference>
<dbReference type="Proteomes" id="UP000007264">
    <property type="component" value="Unassembled WGS sequence"/>
</dbReference>
<proteinExistence type="predicted"/>
<protein>
    <submittedName>
        <fullName evidence="1">Uncharacterized protein</fullName>
    </submittedName>
</protein>
<evidence type="ECO:0000313" key="1">
    <source>
        <dbReference type="EMBL" id="EIE24841.1"/>
    </source>
</evidence>
<gene>
    <name evidence="1" type="ORF">COCSUDRAFT_53093</name>
</gene>
<reference evidence="1 2" key="1">
    <citation type="journal article" date="2012" name="Genome Biol.">
        <title>The genome of the polar eukaryotic microalga coccomyxa subellipsoidea reveals traits of cold adaptation.</title>
        <authorList>
            <person name="Blanc G."/>
            <person name="Agarkova I."/>
            <person name="Grimwood J."/>
            <person name="Kuo A."/>
            <person name="Brueggeman A."/>
            <person name="Dunigan D."/>
            <person name="Gurnon J."/>
            <person name="Ladunga I."/>
            <person name="Lindquist E."/>
            <person name="Lucas S."/>
            <person name="Pangilinan J."/>
            <person name="Proschold T."/>
            <person name="Salamov A."/>
            <person name="Schmutz J."/>
            <person name="Weeks D."/>
            <person name="Yamada T."/>
            <person name="Claverie J.M."/>
            <person name="Grigoriev I."/>
            <person name="Van Etten J."/>
            <person name="Lomsadze A."/>
            <person name="Borodovsky M."/>
        </authorList>
    </citation>
    <scope>NUCLEOTIDE SEQUENCE [LARGE SCALE GENOMIC DNA]</scope>
    <source>
        <strain evidence="1 2">C-169</strain>
    </source>
</reference>
<sequence>MTAAVERPSLTPTAAEPSPTLAALLLTAANEALLLCKGWRAAHSSKFKRTRKQF</sequence>
<organism evidence="1 2">
    <name type="scientific">Coccomyxa subellipsoidea (strain C-169)</name>
    <name type="common">Green microalga</name>
    <dbReference type="NCBI Taxonomy" id="574566"/>
    <lineage>
        <taxon>Eukaryota</taxon>
        <taxon>Viridiplantae</taxon>
        <taxon>Chlorophyta</taxon>
        <taxon>core chlorophytes</taxon>
        <taxon>Trebouxiophyceae</taxon>
        <taxon>Trebouxiophyceae incertae sedis</taxon>
        <taxon>Coccomyxaceae</taxon>
        <taxon>Coccomyxa</taxon>
        <taxon>Coccomyxa subellipsoidea</taxon>
    </lineage>
</organism>
<evidence type="ECO:0000313" key="2">
    <source>
        <dbReference type="Proteomes" id="UP000007264"/>
    </source>
</evidence>
<comment type="caution">
    <text evidence="1">The sequence shown here is derived from an EMBL/GenBank/DDBJ whole genome shotgun (WGS) entry which is preliminary data.</text>
</comment>